<dbReference type="PANTHER" id="PTHR42813">
    <property type="entry name" value="ZINC-TYPE ALCOHOL DEHYDROGENASE-LIKE"/>
    <property type="match status" value="1"/>
</dbReference>
<dbReference type="HOGENOM" id="CLU_026673_11_3_12"/>
<reference evidence="6 7" key="1">
    <citation type="submission" date="2012-06" db="EMBL/GenBank/DDBJ databases">
        <title>The complete chromosome of genome of Turneriella parva DSM 21527.</title>
        <authorList>
            <consortium name="US DOE Joint Genome Institute (JGI-PGF)"/>
            <person name="Lucas S."/>
            <person name="Han J."/>
            <person name="Lapidus A."/>
            <person name="Bruce D."/>
            <person name="Goodwin L."/>
            <person name="Pitluck S."/>
            <person name="Peters L."/>
            <person name="Kyrpides N."/>
            <person name="Mavromatis K."/>
            <person name="Ivanova N."/>
            <person name="Mikhailova N."/>
            <person name="Chertkov O."/>
            <person name="Detter J.C."/>
            <person name="Tapia R."/>
            <person name="Han C."/>
            <person name="Land M."/>
            <person name="Hauser L."/>
            <person name="Markowitz V."/>
            <person name="Cheng J.-F."/>
            <person name="Hugenholtz P."/>
            <person name="Woyke T."/>
            <person name="Wu D."/>
            <person name="Gronow S."/>
            <person name="Wellnitz S."/>
            <person name="Brambilla E."/>
            <person name="Klenk H.-P."/>
            <person name="Eisen J.A."/>
        </authorList>
    </citation>
    <scope>NUCLEOTIDE SEQUENCE [LARGE SCALE GENOMIC DNA]</scope>
    <source>
        <strain evidence="7">ATCC BAA-1111 / DSM 21527 / NCTC 11395 / H</strain>
    </source>
</reference>
<organism evidence="6 7">
    <name type="scientific">Turneriella parva (strain ATCC BAA-1111 / DSM 21527 / NCTC 11395 / H)</name>
    <name type="common">Leptospira parva</name>
    <dbReference type="NCBI Taxonomy" id="869212"/>
    <lineage>
        <taxon>Bacteria</taxon>
        <taxon>Pseudomonadati</taxon>
        <taxon>Spirochaetota</taxon>
        <taxon>Spirochaetia</taxon>
        <taxon>Leptospirales</taxon>
        <taxon>Leptospiraceae</taxon>
        <taxon>Turneriella</taxon>
    </lineage>
</organism>
<dbReference type="InterPro" id="IPR013149">
    <property type="entry name" value="ADH-like_C"/>
</dbReference>
<evidence type="ECO:0000256" key="3">
    <source>
        <dbReference type="ARBA" id="ARBA00022833"/>
    </source>
</evidence>
<dbReference type="InterPro" id="IPR013154">
    <property type="entry name" value="ADH-like_N"/>
</dbReference>
<dbReference type="GO" id="GO:0046872">
    <property type="term" value="F:metal ion binding"/>
    <property type="evidence" value="ECO:0007669"/>
    <property type="project" value="UniProtKB-KW"/>
</dbReference>
<comment type="cofactor">
    <cofactor evidence="1">
        <name>Zn(2+)</name>
        <dbReference type="ChEBI" id="CHEBI:29105"/>
    </cofactor>
</comment>
<proteinExistence type="predicted"/>
<evidence type="ECO:0000313" key="6">
    <source>
        <dbReference type="EMBL" id="AFM11495.1"/>
    </source>
</evidence>
<dbReference type="SUPFAM" id="SSF51735">
    <property type="entry name" value="NAD(P)-binding Rossmann-fold domains"/>
    <property type="match status" value="1"/>
</dbReference>
<evidence type="ECO:0000259" key="5">
    <source>
        <dbReference type="Pfam" id="PF08240"/>
    </source>
</evidence>
<name>I4B2I8_TURPD</name>
<protein>
    <submittedName>
        <fullName evidence="6">Alcohol dehydrogenase GroES domain protein</fullName>
    </submittedName>
</protein>
<dbReference type="EMBL" id="CP002959">
    <property type="protein sequence ID" value="AFM11495.1"/>
    <property type="molecule type" value="Genomic_DNA"/>
</dbReference>
<dbReference type="Pfam" id="PF08240">
    <property type="entry name" value="ADH_N"/>
    <property type="match status" value="1"/>
</dbReference>
<feature type="domain" description="Alcohol dehydrogenase-like N-terminal" evidence="5">
    <location>
        <begin position="26"/>
        <end position="136"/>
    </location>
</feature>
<dbReference type="InterPro" id="IPR011032">
    <property type="entry name" value="GroES-like_sf"/>
</dbReference>
<dbReference type="Gene3D" id="3.90.180.10">
    <property type="entry name" value="Medium-chain alcohol dehydrogenases, catalytic domain"/>
    <property type="match status" value="1"/>
</dbReference>
<dbReference type="Gene3D" id="3.40.50.720">
    <property type="entry name" value="NAD(P)-binding Rossmann-like Domain"/>
    <property type="match status" value="1"/>
</dbReference>
<dbReference type="InterPro" id="IPR036291">
    <property type="entry name" value="NAD(P)-bd_dom_sf"/>
</dbReference>
<keyword evidence="3" id="KW-0862">Zinc</keyword>
<accession>I4B2I8</accession>
<dbReference type="AlphaFoldDB" id="I4B2I8"/>
<dbReference type="PANTHER" id="PTHR42813:SF7">
    <property type="entry name" value="ALCOHOL DEHYDROGENASE (ZN-DEPENDENT)-RELATED"/>
    <property type="match status" value="1"/>
</dbReference>
<dbReference type="Pfam" id="PF00107">
    <property type="entry name" value="ADH_zinc_N"/>
    <property type="match status" value="1"/>
</dbReference>
<keyword evidence="7" id="KW-1185">Reference proteome</keyword>
<dbReference type="SUPFAM" id="SSF50129">
    <property type="entry name" value="GroES-like"/>
    <property type="match status" value="1"/>
</dbReference>
<feature type="domain" description="Alcohol dehydrogenase-like C-terminal" evidence="4">
    <location>
        <begin position="188"/>
        <end position="306"/>
    </location>
</feature>
<dbReference type="RefSeq" id="WP_014802013.1">
    <property type="nucleotide sequence ID" value="NC_018020.1"/>
</dbReference>
<evidence type="ECO:0000259" key="4">
    <source>
        <dbReference type="Pfam" id="PF00107"/>
    </source>
</evidence>
<evidence type="ECO:0000313" key="7">
    <source>
        <dbReference type="Proteomes" id="UP000006048"/>
    </source>
</evidence>
<keyword evidence="2" id="KW-0479">Metal-binding</keyword>
<dbReference type="Proteomes" id="UP000006048">
    <property type="component" value="Chromosome"/>
</dbReference>
<gene>
    <name evidence="6" type="ordered locus">Turpa_0844</name>
</gene>
<dbReference type="OrthoDB" id="9777057at2"/>
<evidence type="ECO:0000256" key="2">
    <source>
        <dbReference type="ARBA" id="ARBA00022723"/>
    </source>
</evidence>
<evidence type="ECO:0000256" key="1">
    <source>
        <dbReference type="ARBA" id="ARBA00001947"/>
    </source>
</evidence>
<dbReference type="STRING" id="869212.Turpa_0844"/>
<dbReference type="KEGG" id="tpx:Turpa_0844"/>
<sequence length="343" mass="36946">MQQLWFAKKNTLEWRDVPAPKIDGLGQAIVRPLAIARCDLDLPIIQGHTLFRPAFPIGHEITAEIVALSEDISNLQIGDACVVNFQIACGTCAACSSHHSPACTTVPFGANFGLGREAVQFGGGIAELVKVPYASAMLQKIPQGIDPLAVASLSDNMTDAYRTIAPYLKAQPGANILIVGGVAESIACYAILEAQALGAGKITYFDTDKSRCDFAASLGAAVEHAEKYPQRLAGEFDVTVDCSGQIDGFRMALRSARPYGKSISVSIFFDNSVPIPYIEMYTKGIDLTISRTHAREQTPEILQMIAAKKFDPARVTSRIVDFKDAAEAWTQPGRKLVVRGVNS</sequence>